<name>A0A024S4E6_HYPJR</name>
<dbReference type="AlphaFoldDB" id="A0A024S4E6"/>
<evidence type="ECO:0000313" key="3">
    <source>
        <dbReference type="Proteomes" id="UP000024376"/>
    </source>
</evidence>
<feature type="compositionally biased region" description="Pro residues" evidence="1">
    <location>
        <begin position="83"/>
        <end position="98"/>
    </location>
</feature>
<feature type="region of interest" description="Disordered" evidence="1">
    <location>
        <begin position="77"/>
        <end position="170"/>
    </location>
</feature>
<proteinExistence type="predicted"/>
<gene>
    <name evidence="2" type="ORF">M419DRAFT_87088</name>
</gene>
<accession>A0A024S4E6</accession>
<protein>
    <submittedName>
        <fullName evidence="2">Uncharacterized protein</fullName>
    </submittedName>
</protein>
<dbReference type="OrthoDB" id="10364570at2759"/>
<feature type="compositionally biased region" description="Basic and acidic residues" evidence="1">
    <location>
        <begin position="110"/>
        <end position="121"/>
    </location>
</feature>
<dbReference type="HOGENOM" id="CLU_1571740_0_0_1"/>
<dbReference type="Proteomes" id="UP000024376">
    <property type="component" value="Unassembled WGS sequence"/>
</dbReference>
<evidence type="ECO:0000313" key="2">
    <source>
        <dbReference type="EMBL" id="ETR99086.1"/>
    </source>
</evidence>
<evidence type="ECO:0000256" key="1">
    <source>
        <dbReference type="SAM" id="MobiDB-lite"/>
    </source>
</evidence>
<feature type="compositionally biased region" description="Basic and acidic residues" evidence="1">
    <location>
        <begin position="147"/>
        <end position="156"/>
    </location>
</feature>
<dbReference type="EMBL" id="KI911158">
    <property type="protein sequence ID" value="ETR99086.1"/>
    <property type="molecule type" value="Genomic_DNA"/>
</dbReference>
<sequence>MLLGADSDRRQDAGTPLSRPCLKRHLTLNHRDEREPLPNTTRRRYYTIQTPIQYTHTRTIRNPQSRISHQANLTFRSIVISRIPPPPPPPPSSPPSPPHLEQQLNPAPSEQHEPPSLEKQHPPVSEQQHPSLSLKQHPPLSLKKQPPRREKQHPPESEAMQPEPSSSLPS</sequence>
<dbReference type="KEGG" id="trr:M419DRAFT_87088"/>
<organism evidence="2 3">
    <name type="scientific">Hypocrea jecorina (strain ATCC 56765 / BCRC 32924 / NRRL 11460 / Rut C-30)</name>
    <name type="common">Trichoderma reesei</name>
    <dbReference type="NCBI Taxonomy" id="1344414"/>
    <lineage>
        <taxon>Eukaryota</taxon>
        <taxon>Fungi</taxon>
        <taxon>Dikarya</taxon>
        <taxon>Ascomycota</taxon>
        <taxon>Pezizomycotina</taxon>
        <taxon>Sordariomycetes</taxon>
        <taxon>Hypocreomycetidae</taxon>
        <taxon>Hypocreales</taxon>
        <taxon>Hypocreaceae</taxon>
        <taxon>Trichoderma</taxon>
    </lineage>
</organism>
<feature type="compositionally biased region" description="Polar residues" evidence="1">
    <location>
        <begin position="125"/>
        <end position="134"/>
    </location>
</feature>
<reference evidence="3" key="1">
    <citation type="journal article" date="2013" name="Ind. Biotechnol.">
        <title>Comparative genomics analysis of Trichoderma reesei strains.</title>
        <authorList>
            <person name="Koike H."/>
            <person name="Aerts A."/>
            <person name="LaButti K."/>
            <person name="Grigoriev I.V."/>
            <person name="Baker S.E."/>
        </authorList>
    </citation>
    <scope>NUCLEOTIDE SEQUENCE [LARGE SCALE GENOMIC DNA]</scope>
    <source>
        <strain evidence="3">ATCC 56765 / BCRC 32924 / NRRL 11460 / Rut C-30</strain>
    </source>
</reference>